<dbReference type="Pfam" id="PF01544">
    <property type="entry name" value="CorA"/>
    <property type="match status" value="1"/>
</dbReference>
<organism evidence="13 14">
    <name type="scientific">Ectopseudomonas mendocina</name>
    <name type="common">Pseudomonas mendocina</name>
    <dbReference type="NCBI Taxonomy" id="300"/>
    <lineage>
        <taxon>Bacteria</taxon>
        <taxon>Pseudomonadati</taxon>
        <taxon>Pseudomonadota</taxon>
        <taxon>Gammaproteobacteria</taxon>
        <taxon>Pseudomonadales</taxon>
        <taxon>Pseudomonadaceae</taxon>
        <taxon>Ectopseudomonas</taxon>
    </lineage>
</organism>
<dbReference type="InterPro" id="IPR002523">
    <property type="entry name" value="MgTranspt_CorA/ZnTranspt_ZntB"/>
</dbReference>
<gene>
    <name evidence="13" type="ORF">WG219_10580</name>
</gene>
<evidence type="ECO:0000256" key="7">
    <source>
        <dbReference type="ARBA" id="ARBA00022833"/>
    </source>
</evidence>
<dbReference type="Gene3D" id="1.20.58.340">
    <property type="entry name" value="Magnesium transport protein CorA, transmembrane region"/>
    <property type="match status" value="2"/>
</dbReference>
<evidence type="ECO:0000313" key="13">
    <source>
        <dbReference type="EMBL" id="WXL27863.1"/>
    </source>
</evidence>
<evidence type="ECO:0000256" key="10">
    <source>
        <dbReference type="ARBA" id="ARBA00023136"/>
    </source>
</evidence>
<keyword evidence="4" id="KW-1003">Cell membrane</keyword>
<evidence type="ECO:0000313" key="14">
    <source>
        <dbReference type="Proteomes" id="UP001476583"/>
    </source>
</evidence>
<dbReference type="PANTHER" id="PTHR46494:SF3">
    <property type="entry name" value="ZINC TRANSPORT PROTEIN ZNTB"/>
    <property type="match status" value="1"/>
</dbReference>
<dbReference type="Proteomes" id="UP001476583">
    <property type="component" value="Chromosome"/>
</dbReference>
<evidence type="ECO:0000256" key="8">
    <source>
        <dbReference type="ARBA" id="ARBA00022989"/>
    </source>
</evidence>
<evidence type="ECO:0000256" key="1">
    <source>
        <dbReference type="ARBA" id="ARBA00004651"/>
    </source>
</evidence>
<dbReference type="PANTHER" id="PTHR46494">
    <property type="entry name" value="CORA FAMILY METAL ION TRANSPORTER (EUROFUNG)"/>
    <property type="match status" value="1"/>
</dbReference>
<comment type="similarity">
    <text evidence="2">Belongs to the CorA metal ion transporter (MIT) (TC 1.A.35) family.</text>
</comment>
<keyword evidence="5" id="KW-0997">Cell inner membrane</keyword>
<keyword evidence="10 12" id="KW-0472">Membrane</keyword>
<evidence type="ECO:0000256" key="11">
    <source>
        <dbReference type="SAM" id="Coils"/>
    </source>
</evidence>
<protein>
    <submittedName>
        <fullName evidence="13">Zinc transporter ZntB</fullName>
    </submittedName>
</protein>
<evidence type="ECO:0000256" key="6">
    <source>
        <dbReference type="ARBA" id="ARBA00022692"/>
    </source>
</evidence>
<dbReference type="EMBL" id="CP148074">
    <property type="protein sequence ID" value="WXL27863.1"/>
    <property type="molecule type" value="Genomic_DNA"/>
</dbReference>
<reference evidence="13 14" key="1">
    <citation type="submission" date="2024-03" db="EMBL/GenBank/DDBJ databases">
        <title>Complete genome of BD2.</title>
        <authorList>
            <person name="Cao G."/>
        </authorList>
    </citation>
    <scope>NUCLEOTIDE SEQUENCE [LARGE SCALE GENOMIC DNA]</scope>
    <source>
        <strain evidence="13 14">BD2</strain>
    </source>
</reference>
<evidence type="ECO:0000256" key="12">
    <source>
        <dbReference type="SAM" id="Phobius"/>
    </source>
</evidence>
<accession>A0ABZ2RM71</accession>
<keyword evidence="14" id="KW-1185">Reference proteome</keyword>
<sequence length="331" mass="37818">MLEDDNAQWGLLHAFVLNGKGGARSITRQELQDLQLEAHESLWLHWDRGHPQTQSWLRLESGLNEFVCDLLLEENTRPRLLSLPENQLLLFLRGVNLNPGAEPEDMVSARIFADSQRAISLRLRPLHATEELIEDLLDGHGPKTAAELILNLAHYMTDKIDQLVSELSEQVDAEEERADALDNPAPDHAMLMQIRRRAAGLRRFLAPQRDIFAQLTGVALAWFSDCNSGYWNELNNRLTRYLEELELNRERVNLLMEAENRRMNERMNRTMYRFAVITSIFLPMSFLTGLLGINVGGIPGSDSPFGFLVACILIGLVAVGQWLLFRRLRWV</sequence>
<dbReference type="Gene3D" id="3.30.460.20">
    <property type="entry name" value="CorA soluble domain-like"/>
    <property type="match status" value="1"/>
</dbReference>
<dbReference type="CDD" id="cd12833">
    <property type="entry name" value="ZntB-like_1"/>
    <property type="match status" value="1"/>
</dbReference>
<feature type="transmembrane region" description="Helical" evidence="12">
    <location>
        <begin position="271"/>
        <end position="293"/>
    </location>
</feature>
<dbReference type="InterPro" id="IPR045861">
    <property type="entry name" value="CorA_cytoplasmic_dom"/>
</dbReference>
<dbReference type="InterPro" id="IPR045863">
    <property type="entry name" value="CorA_TM1_TM2"/>
</dbReference>
<keyword evidence="3" id="KW-0813">Transport</keyword>
<feature type="coiled-coil region" evidence="11">
    <location>
        <begin position="235"/>
        <end position="262"/>
    </location>
</feature>
<keyword evidence="11" id="KW-0175">Coiled coil</keyword>
<name>A0ABZ2RM71_ECTME</name>
<evidence type="ECO:0000256" key="3">
    <source>
        <dbReference type="ARBA" id="ARBA00022448"/>
    </source>
</evidence>
<keyword evidence="7" id="KW-0862">Zinc</keyword>
<dbReference type="SUPFAM" id="SSF143865">
    <property type="entry name" value="CorA soluble domain-like"/>
    <property type="match status" value="1"/>
</dbReference>
<keyword evidence="6 12" id="KW-0812">Transmembrane</keyword>
<evidence type="ECO:0000256" key="9">
    <source>
        <dbReference type="ARBA" id="ARBA00023065"/>
    </source>
</evidence>
<evidence type="ECO:0000256" key="5">
    <source>
        <dbReference type="ARBA" id="ARBA00022519"/>
    </source>
</evidence>
<comment type="subcellular location">
    <subcellularLocation>
        <location evidence="1">Cell membrane</location>
        <topology evidence="1">Multi-pass membrane protein</topology>
    </subcellularLocation>
</comment>
<keyword evidence="9" id="KW-0406">Ion transport</keyword>
<evidence type="ECO:0000256" key="4">
    <source>
        <dbReference type="ARBA" id="ARBA00022475"/>
    </source>
</evidence>
<proteinExistence type="inferred from homology"/>
<feature type="transmembrane region" description="Helical" evidence="12">
    <location>
        <begin position="305"/>
        <end position="325"/>
    </location>
</feature>
<dbReference type="SUPFAM" id="SSF144083">
    <property type="entry name" value="Magnesium transport protein CorA, transmembrane region"/>
    <property type="match status" value="1"/>
</dbReference>
<evidence type="ECO:0000256" key="2">
    <source>
        <dbReference type="ARBA" id="ARBA00009765"/>
    </source>
</evidence>
<keyword evidence="8 12" id="KW-1133">Transmembrane helix</keyword>